<comment type="caution">
    <text evidence="2">The sequence shown here is derived from an EMBL/GenBank/DDBJ whole genome shotgun (WGS) entry which is preliminary data.</text>
</comment>
<reference evidence="2 3" key="2">
    <citation type="journal article" date="2012" name="Open Biol.">
        <title>Characteristics of nucleosomes and linker DNA regions on the genome of the basidiomycete Mixia osmundae revealed by mono- and dinucleosome mapping.</title>
        <authorList>
            <person name="Nishida H."/>
            <person name="Kondo S."/>
            <person name="Matsumoto T."/>
            <person name="Suzuki Y."/>
            <person name="Yoshikawa H."/>
            <person name="Taylor T.D."/>
            <person name="Sugiyama J."/>
        </authorList>
    </citation>
    <scope>NUCLEOTIDE SEQUENCE [LARGE SCALE GENOMIC DNA]</scope>
    <source>
        <strain evidence="3">CBS 9802 / IAM 14324 / JCM 22182 / KY 12970</strain>
    </source>
</reference>
<protein>
    <submittedName>
        <fullName evidence="2">Uncharacterized protein</fullName>
    </submittedName>
</protein>
<evidence type="ECO:0000313" key="3">
    <source>
        <dbReference type="Proteomes" id="UP000009131"/>
    </source>
</evidence>
<sequence>MLKLFLLSTLLGLSAAAPSPRQQVTDLTASMLLTSPVLKPTINMRHTAGVRVTVSETHVVSLVTAPQGVWLFEDGPIEYLHDKAYMDYVLSANVDPSTSSQAAALSLSPANETYRHADWLSKDVQNCCKITVFYWLHFVYSAQNVAISLDNAKTEVAYVCNDAGLPSTPFPLCTARLPNGLSTVGKGTVTDPEVRSRRVGTV</sequence>
<proteinExistence type="predicted"/>
<feature type="signal peptide" evidence="1">
    <location>
        <begin position="1"/>
        <end position="16"/>
    </location>
</feature>
<keyword evidence="1" id="KW-0732">Signal</keyword>
<accession>G7E2B3</accession>
<keyword evidence="3" id="KW-1185">Reference proteome</keyword>
<dbReference type="EMBL" id="BABT02000110">
    <property type="protein sequence ID" value="GAA96973.1"/>
    <property type="molecule type" value="Genomic_DNA"/>
</dbReference>
<dbReference type="AlphaFoldDB" id="G7E2B3"/>
<organism evidence="2 3">
    <name type="scientific">Mixia osmundae (strain CBS 9802 / IAM 14324 / JCM 22182 / KY 12970)</name>
    <dbReference type="NCBI Taxonomy" id="764103"/>
    <lineage>
        <taxon>Eukaryota</taxon>
        <taxon>Fungi</taxon>
        <taxon>Dikarya</taxon>
        <taxon>Basidiomycota</taxon>
        <taxon>Pucciniomycotina</taxon>
        <taxon>Mixiomycetes</taxon>
        <taxon>Mixiales</taxon>
        <taxon>Mixiaceae</taxon>
        <taxon>Mixia</taxon>
    </lineage>
</organism>
<dbReference type="HOGENOM" id="CLU_1354928_0_0_1"/>
<evidence type="ECO:0000313" key="2">
    <source>
        <dbReference type="EMBL" id="GAA96973.1"/>
    </source>
</evidence>
<reference evidence="2 3" key="1">
    <citation type="journal article" date="2011" name="J. Gen. Appl. Microbiol.">
        <title>Draft genome sequencing of the enigmatic basidiomycete Mixia osmundae.</title>
        <authorList>
            <person name="Nishida H."/>
            <person name="Nagatsuka Y."/>
            <person name="Sugiyama J."/>
        </authorList>
    </citation>
    <scope>NUCLEOTIDE SEQUENCE [LARGE SCALE GENOMIC DNA]</scope>
    <source>
        <strain evidence="3">CBS 9802 / IAM 14324 / JCM 22182 / KY 12970</strain>
    </source>
</reference>
<dbReference type="Proteomes" id="UP000009131">
    <property type="component" value="Unassembled WGS sequence"/>
</dbReference>
<feature type="chain" id="PRO_5009955742" evidence="1">
    <location>
        <begin position="17"/>
        <end position="202"/>
    </location>
</feature>
<evidence type="ECO:0000256" key="1">
    <source>
        <dbReference type="SAM" id="SignalP"/>
    </source>
</evidence>
<name>G7E2B3_MIXOS</name>
<dbReference type="RefSeq" id="XP_014565415.1">
    <property type="nucleotide sequence ID" value="XM_014709929.1"/>
</dbReference>
<dbReference type="InParanoid" id="G7E2B3"/>
<gene>
    <name evidence="2" type="primary">Mo03647</name>
    <name evidence="2" type="ORF">E5Q_03647</name>
</gene>